<feature type="transmembrane region" description="Helical" evidence="7">
    <location>
        <begin position="397"/>
        <end position="421"/>
    </location>
</feature>
<dbReference type="RefSeq" id="WP_068884691.1">
    <property type="nucleotide sequence ID" value="NZ_LNTU01000038.1"/>
</dbReference>
<evidence type="ECO:0000256" key="7">
    <source>
        <dbReference type="RuleBase" id="RU369079"/>
    </source>
</evidence>
<feature type="transmembrane region" description="Helical" evidence="7">
    <location>
        <begin position="47"/>
        <end position="65"/>
    </location>
</feature>
<dbReference type="PIRSF" id="PIRSF006066">
    <property type="entry name" value="HI0050"/>
    <property type="match status" value="1"/>
</dbReference>
<keyword evidence="3 7" id="KW-0997">Cell inner membrane</keyword>
<evidence type="ECO:0000256" key="4">
    <source>
        <dbReference type="ARBA" id="ARBA00022692"/>
    </source>
</evidence>
<evidence type="ECO:0000256" key="2">
    <source>
        <dbReference type="ARBA" id="ARBA00022475"/>
    </source>
</evidence>
<comment type="subcellular location">
    <subcellularLocation>
        <location evidence="1 7">Cell inner membrane</location>
        <topology evidence="1 7">Multi-pass membrane protein</topology>
    </subcellularLocation>
</comment>
<dbReference type="Pfam" id="PF06808">
    <property type="entry name" value="DctM"/>
    <property type="match status" value="1"/>
</dbReference>
<evidence type="ECO:0000256" key="5">
    <source>
        <dbReference type="ARBA" id="ARBA00022989"/>
    </source>
</evidence>
<evidence type="ECO:0000313" key="10">
    <source>
        <dbReference type="Proteomes" id="UP000070107"/>
    </source>
</evidence>
<feature type="transmembrane region" description="Helical" evidence="7">
    <location>
        <begin position="134"/>
        <end position="151"/>
    </location>
</feature>
<dbReference type="EMBL" id="LNTU01000038">
    <property type="protein sequence ID" value="KXF75488.1"/>
    <property type="molecule type" value="Genomic_DNA"/>
</dbReference>
<keyword evidence="7" id="KW-0813">Transport</keyword>
<dbReference type="Proteomes" id="UP000070107">
    <property type="component" value="Unassembled WGS sequence"/>
</dbReference>
<dbReference type="PANTHER" id="PTHR33362:SF2">
    <property type="entry name" value="TRAP TRANSPORTER LARGE PERMEASE PROTEIN"/>
    <property type="match status" value="1"/>
</dbReference>
<keyword evidence="10" id="KW-1185">Reference proteome</keyword>
<dbReference type="GO" id="GO:0005886">
    <property type="term" value="C:plasma membrane"/>
    <property type="evidence" value="ECO:0007669"/>
    <property type="project" value="UniProtKB-SubCell"/>
</dbReference>
<comment type="caution">
    <text evidence="7">Lacks conserved residue(s) required for the propagation of feature annotation.</text>
</comment>
<keyword evidence="5 7" id="KW-1133">Transmembrane helix</keyword>
<dbReference type="NCBIfam" id="TIGR00786">
    <property type="entry name" value="dctM"/>
    <property type="match status" value="1"/>
</dbReference>
<dbReference type="PANTHER" id="PTHR33362">
    <property type="entry name" value="SIALIC ACID TRAP TRANSPORTER PERMEASE PROTEIN SIAT-RELATED"/>
    <property type="match status" value="1"/>
</dbReference>
<evidence type="ECO:0000256" key="1">
    <source>
        <dbReference type="ARBA" id="ARBA00004429"/>
    </source>
</evidence>
<feature type="transmembrane region" description="Helical" evidence="7">
    <location>
        <begin position="234"/>
        <end position="257"/>
    </location>
</feature>
<feature type="transmembrane region" description="Helical" evidence="7">
    <location>
        <begin position="206"/>
        <end position="228"/>
    </location>
</feature>
<gene>
    <name evidence="9" type="ORF">ATN84_19740</name>
</gene>
<comment type="subunit">
    <text evidence="7">The complex comprises the extracytoplasmic solute receptor protein and the two transmembrane proteins.</text>
</comment>
<evidence type="ECO:0000259" key="8">
    <source>
        <dbReference type="Pfam" id="PF06808"/>
    </source>
</evidence>
<feature type="transmembrane region" description="Helical" evidence="7">
    <location>
        <begin position="171"/>
        <end position="194"/>
    </location>
</feature>
<evidence type="ECO:0000256" key="6">
    <source>
        <dbReference type="ARBA" id="ARBA00023136"/>
    </source>
</evidence>
<sequence>MALTVLFGTFVLLLLIGTPIAFCLGIASFATVLYLGIPPVVVFQRMNAGVSTFALMAIPFFIYAGDLMVRGGIAQRLVAFAGSLFGHLRGGLGQVNIAASTLFGGISGSAVADASAIGGLMIPQMKARGYGVDYAVNVTVTSAIIALMIPPSHNMIIYSISAGGMISIADLFTAGIIPGLLLAVVLMVAAWAVAKRRGYPLGQFPGWVAVAQLAVAAIPGLILIGIIFGGVRSGVFTATESSCIAILYAVLITITVYRSMSLSDFAEATMGAVRTTAMVLLIIGAAASFGWLLAFLRVPATMIAFMQSISSEPLVIFLLINVLLLFLGTFMDMSPLIIITTPIFLPVVQAYGMDPVHFGVLLVLNLGIGLCTPPVGAVLFVGCAVGKIRIWEAMRTIWPFYCGALAVLMLVTYIPALSLWLPKLFH</sequence>
<keyword evidence="6 7" id="KW-0472">Membrane</keyword>
<reference evidence="9 10" key="1">
    <citation type="submission" date="2015-11" db="EMBL/GenBank/DDBJ databases">
        <title>Draft genome sequence of Paramesorhizobium deserti A-3-E, a strain highly resistant to diverse beta-lactam antibiotics.</title>
        <authorList>
            <person name="Lv R."/>
            <person name="Yang X."/>
            <person name="Fang N."/>
            <person name="Guo J."/>
            <person name="Luo X."/>
            <person name="Peng F."/>
            <person name="Yang R."/>
            <person name="Cui Y."/>
            <person name="Fang C."/>
            <person name="Song Y."/>
        </authorList>
    </citation>
    <scope>NUCLEOTIDE SEQUENCE [LARGE SCALE GENOMIC DNA]</scope>
    <source>
        <strain evidence="9 10">A-3-E</strain>
    </source>
</reference>
<feature type="domain" description="TRAP C4-dicarboxylate transport system permease DctM subunit" evidence="8">
    <location>
        <begin position="7"/>
        <end position="417"/>
    </location>
</feature>
<dbReference type="OrthoDB" id="9790209at2"/>
<keyword evidence="2" id="KW-1003">Cell membrane</keyword>
<feature type="transmembrane region" description="Helical" evidence="7">
    <location>
        <begin position="334"/>
        <end position="352"/>
    </location>
</feature>
<feature type="transmembrane region" description="Helical" evidence="7">
    <location>
        <begin position="358"/>
        <end position="385"/>
    </location>
</feature>
<dbReference type="InterPro" id="IPR010656">
    <property type="entry name" value="DctM"/>
</dbReference>
<accession>A0A135HQL5</accession>
<dbReference type="GO" id="GO:0022857">
    <property type="term" value="F:transmembrane transporter activity"/>
    <property type="evidence" value="ECO:0007669"/>
    <property type="project" value="UniProtKB-UniRule"/>
</dbReference>
<organism evidence="9 10">
    <name type="scientific">Paramesorhizobium deserti</name>
    <dbReference type="NCBI Taxonomy" id="1494590"/>
    <lineage>
        <taxon>Bacteria</taxon>
        <taxon>Pseudomonadati</taxon>
        <taxon>Pseudomonadota</taxon>
        <taxon>Alphaproteobacteria</taxon>
        <taxon>Hyphomicrobiales</taxon>
        <taxon>Phyllobacteriaceae</taxon>
        <taxon>Paramesorhizobium</taxon>
    </lineage>
</organism>
<proteinExistence type="inferred from homology"/>
<protein>
    <recommendedName>
        <fullName evidence="7">TRAP transporter large permease protein</fullName>
    </recommendedName>
</protein>
<dbReference type="STRING" id="1494590.ATN84_19740"/>
<feature type="transmembrane region" description="Helical" evidence="7">
    <location>
        <begin position="277"/>
        <end position="296"/>
    </location>
</feature>
<keyword evidence="4 7" id="KW-0812">Transmembrane</keyword>
<evidence type="ECO:0000256" key="3">
    <source>
        <dbReference type="ARBA" id="ARBA00022519"/>
    </source>
</evidence>
<feature type="transmembrane region" description="Helical" evidence="7">
    <location>
        <begin position="302"/>
        <end position="327"/>
    </location>
</feature>
<name>A0A135HQL5_9HYPH</name>
<dbReference type="AlphaFoldDB" id="A0A135HQL5"/>
<comment type="function">
    <text evidence="7">Part of the tripartite ATP-independent periplasmic (TRAP) transport system.</text>
</comment>
<comment type="similarity">
    <text evidence="7">Belongs to the TRAP transporter large permease family.</text>
</comment>
<dbReference type="InterPro" id="IPR004681">
    <property type="entry name" value="TRAP_DctM"/>
</dbReference>
<evidence type="ECO:0000313" key="9">
    <source>
        <dbReference type="EMBL" id="KXF75488.1"/>
    </source>
</evidence>
<comment type="caution">
    <text evidence="9">The sequence shown here is derived from an EMBL/GenBank/DDBJ whole genome shotgun (WGS) entry which is preliminary data.</text>
</comment>